<dbReference type="Pfam" id="PF13426">
    <property type="entry name" value="PAS_9"/>
    <property type="match status" value="2"/>
</dbReference>
<sequence length="428" mass="47632">MGVEIPVEVGKHSNNKQLIEKSLNHPYSEGIREALAQLRYNFVLTDPCLCDHPIVYASEGFLKMTGYSSEEVVGRNARFLQGPGTDRRTVLEIREAIRQEKSCQVCILNYRKDGASYWSLFHMAPVFSKNDGRVIHFVGVQIPLSKFREDSSSSSVLIGNKTIDLSTSSDDKLSRFYSPNGVTNGVIYSGSCRKELLANFSIDLGRSGLYNPVTANKSDIEHETCEAKDSDKQRAIDAWTSVFFELAQFSKLTGSVVSDSRCCTTTKVVAICSSLSSSLSRIQQSFVLADPHAQDMPIVYASNMFLQLTGYSKEEVIGRNCRFLQGSLTDRLAIVQIRKSIQTNQSCTVQILNYRKDGSSFWNLLQIAPIRNASGKIAFYAGIQIELPDNKEEENDTHNSMSPRMNQLSALGAIRIAVRSLLGMHFSN</sequence>
<keyword evidence="6" id="KW-0675">Receptor</keyword>
<evidence type="ECO:0000313" key="9">
    <source>
        <dbReference type="EMBL" id="AML78763.1"/>
    </source>
</evidence>
<keyword evidence="3" id="KW-0285">Flavoprotein</keyword>
<dbReference type="SMART" id="SM00091">
    <property type="entry name" value="PAS"/>
    <property type="match status" value="2"/>
</dbReference>
<dbReference type="EMBL" id="KU701106">
    <property type="protein sequence ID" value="AML78763.1"/>
    <property type="molecule type" value="mRNA"/>
</dbReference>
<name>A0A126X213_WELMI</name>
<dbReference type="PROSITE" id="PS50113">
    <property type="entry name" value="PAC"/>
    <property type="match status" value="1"/>
</dbReference>
<dbReference type="PANTHER" id="PTHR47429">
    <property type="entry name" value="PROTEIN TWIN LOV 1"/>
    <property type="match status" value="1"/>
</dbReference>
<keyword evidence="5" id="KW-0157">Chromophore</keyword>
<dbReference type="GO" id="GO:0009637">
    <property type="term" value="P:response to blue light"/>
    <property type="evidence" value="ECO:0007669"/>
    <property type="project" value="UniProtKB-ARBA"/>
</dbReference>
<dbReference type="InterPro" id="IPR001610">
    <property type="entry name" value="PAC"/>
</dbReference>
<feature type="domain" description="PAS" evidence="7">
    <location>
        <begin position="271"/>
        <end position="320"/>
    </location>
</feature>
<evidence type="ECO:0000256" key="6">
    <source>
        <dbReference type="ARBA" id="ARBA00023170"/>
    </source>
</evidence>
<dbReference type="SMART" id="SM00086">
    <property type="entry name" value="PAC"/>
    <property type="match status" value="2"/>
</dbReference>
<evidence type="ECO:0000259" key="8">
    <source>
        <dbReference type="PROSITE" id="PS50113"/>
    </source>
</evidence>
<protein>
    <submittedName>
        <fullName evidence="9">Putative LOV domain-containing protein</fullName>
    </submittedName>
</protein>
<evidence type="ECO:0000259" key="7">
    <source>
        <dbReference type="PROSITE" id="PS50112"/>
    </source>
</evidence>
<dbReference type="CDD" id="cd00130">
    <property type="entry name" value="PAS"/>
    <property type="match status" value="2"/>
</dbReference>
<feature type="domain" description="PAC" evidence="8">
    <location>
        <begin position="345"/>
        <end position="399"/>
    </location>
</feature>
<dbReference type="InterPro" id="IPR035965">
    <property type="entry name" value="PAS-like_dom_sf"/>
</dbReference>
<dbReference type="AlphaFoldDB" id="A0A126X213"/>
<evidence type="ECO:0000256" key="4">
    <source>
        <dbReference type="ARBA" id="ARBA00022643"/>
    </source>
</evidence>
<proteinExistence type="evidence at transcript level"/>
<dbReference type="PROSITE" id="PS50112">
    <property type="entry name" value="PAS"/>
    <property type="match status" value="2"/>
</dbReference>
<dbReference type="InterPro" id="IPR000014">
    <property type="entry name" value="PAS"/>
</dbReference>
<dbReference type="GO" id="GO:0005634">
    <property type="term" value="C:nucleus"/>
    <property type="evidence" value="ECO:0007669"/>
    <property type="project" value="TreeGrafter"/>
</dbReference>
<organism evidence="9">
    <name type="scientific">Welwitschia mirabilis</name>
    <name type="common">Tree tumbo</name>
    <name type="synonym">Welwitschia bainesii</name>
    <dbReference type="NCBI Taxonomy" id="3377"/>
    <lineage>
        <taxon>Eukaryota</taxon>
        <taxon>Viridiplantae</taxon>
        <taxon>Streptophyta</taxon>
        <taxon>Embryophyta</taxon>
        <taxon>Tracheophyta</taxon>
        <taxon>Spermatophyta</taxon>
        <taxon>Gnetopsida</taxon>
        <taxon>Gnetidae</taxon>
        <taxon>Welwitschiales</taxon>
        <taxon>Welwitschiaceae</taxon>
        <taxon>Welwitschia</taxon>
    </lineage>
</organism>
<dbReference type="NCBIfam" id="TIGR00229">
    <property type="entry name" value="sensory_box"/>
    <property type="match status" value="2"/>
</dbReference>
<reference evidence="9" key="1">
    <citation type="journal article" date="2016" name="Proc. Natl. Acad. Sci. U.S.A.">
        <title>Functional and topological diversity of LOV domain photoreceptors.</title>
        <authorList>
            <person name="Glantz S.T."/>
            <person name="Carpenter E.J."/>
            <person name="Melkonian M."/>
            <person name="Gardner K.H."/>
            <person name="Boyden E.S."/>
            <person name="Wong G.K."/>
            <person name="Chow B.Y."/>
        </authorList>
    </citation>
    <scope>NUCLEOTIDE SEQUENCE</scope>
    <source>
        <strain evidence="9">TOXE_2014340</strain>
    </source>
</reference>
<evidence type="ECO:0000256" key="2">
    <source>
        <dbReference type="ARBA" id="ARBA00022606"/>
    </source>
</evidence>
<dbReference type="GO" id="GO:0009881">
    <property type="term" value="F:photoreceptor activity"/>
    <property type="evidence" value="ECO:0007669"/>
    <property type="project" value="UniProtKB-KW"/>
</dbReference>
<dbReference type="SUPFAM" id="SSF55785">
    <property type="entry name" value="PYP-like sensor domain (PAS domain)"/>
    <property type="match status" value="2"/>
</dbReference>
<evidence type="ECO:0000256" key="5">
    <source>
        <dbReference type="ARBA" id="ARBA00022991"/>
    </source>
</evidence>
<evidence type="ECO:0000256" key="1">
    <source>
        <dbReference type="ARBA" id="ARBA00022543"/>
    </source>
</evidence>
<dbReference type="InterPro" id="IPR000700">
    <property type="entry name" value="PAS-assoc_C"/>
</dbReference>
<accession>A0A126X213</accession>
<feature type="domain" description="PAS" evidence="7">
    <location>
        <begin position="54"/>
        <end position="100"/>
    </location>
</feature>
<keyword evidence="1" id="KW-0600">Photoreceptor protein</keyword>
<keyword evidence="2" id="KW-0716">Sensory transduction</keyword>
<dbReference type="PANTHER" id="PTHR47429:SF2">
    <property type="entry name" value="PROTEIN TWIN LOV 1"/>
    <property type="match status" value="1"/>
</dbReference>
<dbReference type="Gene3D" id="3.30.450.20">
    <property type="entry name" value="PAS domain"/>
    <property type="match status" value="2"/>
</dbReference>
<evidence type="ECO:0000256" key="3">
    <source>
        <dbReference type="ARBA" id="ARBA00022630"/>
    </source>
</evidence>
<keyword evidence="4" id="KW-0288">FMN</keyword>